<dbReference type="PANTHER" id="PTHR11712">
    <property type="entry name" value="POLYKETIDE SYNTHASE-RELATED"/>
    <property type="match status" value="1"/>
</dbReference>
<dbReference type="GO" id="GO:0006633">
    <property type="term" value="P:fatty acid biosynthetic process"/>
    <property type="evidence" value="ECO:0007669"/>
    <property type="project" value="TreeGrafter"/>
</dbReference>
<dbReference type="InterPro" id="IPR000794">
    <property type="entry name" value="Beta-ketoacyl_synthase"/>
</dbReference>
<evidence type="ECO:0000256" key="2">
    <source>
        <dbReference type="ARBA" id="ARBA00008467"/>
    </source>
</evidence>
<dbReference type="InterPro" id="IPR014031">
    <property type="entry name" value="Ketoacyl_synth_C"/>
</dbReference>
<evidence type="ECO:0000259" key="5">
    <source>
        <dbReference type="PROSITE" id="PS52004"/>
    </source>
</evidence>
<dbReference type="Pfam" id="PF00109">
    <property type="entry name" value="ketoacyl-synt"/>
    <property type="match status" value="1"/>
</dbReference>
<evidence type="ECO:0000256" key="1">
    <source>
        <dbReference type="ARBA" id="ARBA00005189"/>
    </source>
</evidence>
<evidence type="ECO:0000256" key="4">
    <source>
        <dbReference type="RuleBase" id="RU003694"/>
    </source>
</evidence>
<dbReference type="InterPro" id="IPR016039">
    <property type="entry name" value="Thiolase-like"/>
</dbReference>
<dbReference type="EMBL" id="LUUI01000088">
    <property type="protein sequence ID" value="OAI17390.1"/>
    <property type="molecule type" value="Genomic_DNA"/>
</dbReference>
<dbReference type="GO" id="GO:0005829">
    <property type="term" value="C:cytosol"/>
    <property type="evidence" value="ECO:0007669"/>
    <property type="project" value="TreeGrafter"/>
</dbReference>
<keyword evidence="7" id="KW-1185">Reference proteome</keyword>
<dbReference type="FunFam" id="3.40.47.10:FF:000018">
    <property type="entry name" value="3-oxoacyl-[acyl-carrier-protein] synthase 2"/>
    <property type="match status" value="1"/>
</dbReference>
<comment type="pathway">
    <text evidence="1">Lipid metabolism.</text>
</comment>
<proteinExistence type="inferred from homology"/>
<dbReference type="InterPro" id="IPR014030">
    <property type="entry name" value="Ketoacyl_synth_N"/>
</dbReference>
<accession>A0A177NK28</accession>
<dbReference type="GO" id="GO:0004315">
    <property type="term" value="F:3-oxoacyl-[acyl-carrier-protein] synthase activity"/>
    <property type="evidence" value="ECO:0007669"/>
    <property type="project" value="TreeGrafter"/>
</dbReference>
<dbReference type="SUPFAM" id="SSF53901">
    <property type="entry name" value="Thiolase-like"/>
    <property type="match status" value="2"/>
</dbReference>
<evidence type="ECO:0000256" key="3">
    <source>
        <dbReference type="ARBA" id="ARBA00022679"/>
    </source>
</evidence>
<protein>
    <submittedName>
        <fullName evidence="6">Beta-ketoacyl-ACP synthase II</fullName>
    </submittedName>
</protein>
<gene>
    <name evidence="6" type="ORF">A1359_06110</name>
</gene>
<dbReference type="PANTHER" id="PTHR11712:SF325">
    <property type="entry name" value="3-OXOACYL-(ACYL-CARRIER-PROTEIN) SYNTHASE II FABF"/>
    <property type="match status" value="1"/>
</dbReference>
<dbReference type="Pfam" id="PF02801">
    <property type="entry name" value="Ketoacyl-synt_C"/>
    <property type="match status" value="1"/>
</dbReference>
<dbReference type="OrthoDB" id="5559162at2"/>
<evidence type="ECO:0000313" key="6">
    <source>
        <dbReference type="EMBL" id="OAI17390.1"/>
    </source>
</evidence>
<dbReference type="STRING" id="980561.A1359_06110"/>
<dbReference type="Gene3D" id="3.40.47.10">
    <property type="match status" value="2"/>
</dbReference>
<dbReference type="InterPro" id="IPR020841">
    <property type="entry name" value="PKS_Beta-ketoAc_synthase_dom"/>
</dbReference>
<dbReference type="AlphaFoldDB" id="A0A177NK28"/>
<dbReference type="NCBIfam" id="NF006587">
    <property type="entry name" value="PRK09116.1"/>
    <property type="match status" value="1"/>
</dbReference>
<evidence type="ECO:0000313" key="7">
    <source>
        <dbReference type="Proteomes" id="UP000078476"/>
    </source>
</evidence>
<dbReference type="CDD" id="cd00834">
    <property type="entry name" value="KAS_I_II"/>
    <property type="match status" value="1"/>
</dbReference>
<dbReference type="SMART" id="SM00825">
    <property type="entry name" value="PKS_KS"/>
    <property type="match status" value="1"/>
</dbReference>
<organism evidence="6 7">
    <name type="scientific">Methylomonas lenta</name>
    <dbReference type="NCBI Taxonomy" id="980561"/>
    <lineage>
        <taxon>Bacteria</taxon>
        <taxon>Pseudomonadati</taxon>
        <taxon>Pseudomonadota</taxon>
        <taxon>Gammaproteobacteria</taxon>
        <taxon>Methylococcales</taxon>
        <taxon>Methylococcaceae</taxon>
        <taxon>Methylomonas</taxon>
    </lineage>
</organism>
<comment type="similarity">
    <text evidence="2 4">Belongs to the thiolase-like superfamily. Beta-ketoacyl-ACP synthases family.</text>
</comment>
<dbReference type="Proteomes" id="UP000078476">
    <property type="component" value="Unassembled WGS sequence"/>
</dbReference>
<keyword evidence="3 4" id="KW-0808">Transferase</keyword>
<dbReference type="RefSeq" id="WP_066980021.1">
    <property type="nucleotide sequence ID" value="NZ_LUUI01000088.1"/>
</dbReference>
<comment type="caution">
    <text evidence="6">The sequence shown here is derived from an EMBL/GenBank/DDBJ whole genome shotgun (WGS) entry which is preliminary data.</text>
</comment>
<sequence>MLSRRVVVTGMAGFSPIGNDWEQIRASLLAKKSGIRYLPEWEKYNGLLTRLGGPVQDFNLPAHYTRKNTRSMGRVSLLATRATELALIDAGLLGDPVISGGRTGVAYGSSVGSTPAIADFGKMLLNHDIGNLNATTYLKMMGHTSVANVALFFQVRGRVIPSVSACTSGSMGIGYAYEAIKFGLQDVMLAGGGEELCPTEAATFDALYATSTRNHEPNLTPRPFDRDRDGLVIGEGSCTLILEELSRAQARGARIYAELTGFATNADGSHITQPNADTMQVVMRLALQDAAIAPADIAYISAHGTATEQGDIAESHATAAVFGDKTPISSLKSYTGHTLGACGALEAMTTIQMMREGWFHPTLNLDNLDSRCAELDYLTGDGRNISAEHVMSNNFAFGGVNTSLVFRRWES</sequence>
<reference evidence="6 7" key="1">
    <citation type="submission" date="2016-03" db="EMBL/GenBank/DDBJ databases">
        <authorList>
            <person name="Ploux O."/>
        </authorList>
    </citation>
    <scope>NUCLEOTIDE SEQUENCE [LARGE SCALE GENOMIC DNA]</scope>
    <source>
        <strain evidence="6 7">R-45370</strain>
    </source>
</reference>
<feature type="domain" description="Ketosynthase family 3 (KS3)" evidence="5">
    <location>
        <begin position="3"/>
        <end position="408"/>
    </location>
</feature>
<dbReference type="PROSITE" id="PS52004">
    <property type="entry name" value="KS3_2"/>
    <property type="match status" value="1"/>
</dbReference>
<name>A0A177NK28_9GAMM</name>